<dbReference type="InterPro" id="IPR015424">
    <property type="entry name" value="PyrdxlP-dep_Trfase"/>
</dbReference>
<dbReference type="EMBL" id="MWQY01000002">
    <property type="protein sequence ID" value="ORC37836.1"/>
    <property type="molecule type" value="Genomic_DNA"/>
</dbReference>
<dbReference type="GO" id="GO:0005829">
    <property type="term" value="C:cytosol"/>
    <property type="evidence" value="ECO:0007669"/>
    <property type="project" value="TreeGrafter"/>
</dbReference>
<name>A0A1Y1S227_9SPIO</name>
<dbReference type="EC" id="1.4.4.2" evidence="6"/>
<dbReference type="SUPFAM" id="SSF53383">
    <property type="entry name" value="PLP-dependent transferases"/>
    <property type="match status" value="1"/>
</dbReference>
<evidence type="ECO:0000256" key="6">
    <source>
        <dbReference type="HAMAP-Rule" id="MF_00713"/>
    </source>
</evidence>
<dbReference type="Pfam" id="PF21478">
    <property type="entry name" value="GcvP2_C"/>
    <property type="match status" value="1"/>
</dbReference>
<dbReference type="PANTHER" id="PTHR11773">
    <property type="entry name" value="GLYCINE DEHYDROGENASE, DECARBOXYLATING"/>
    <property type="match status" value="1"/>
</dbReference>
<comment type="similarity">
    <text evidence="6">Belongs to the GcvP family. C-terminal subunit subfamily.</text>
</comment>
<dbReference type="FunFam" id="3.40.640.10:FF:000224">
    <property type="entry name" value="Probable glycine dehydrogenase (decarboxylating) subunit 2"/>
    <property type="match status" value="1"/>
</dbReference>
<dbReference type="Gene3D" id="3.40.640.10">
    <property type="entry name" value="Type I PLP-dependent aspartate aminotransferase-like (Major domain)"/>
    <property type="match status" value="1"/>
</dbReference>
<evidence type="ECO:0000256" key="1">
    <source>
        <dbReference type="ARBA" id="ARBA00001933"/>
    </source>
</evidence>
<evidence type="ECO:0000259" key="8">
    <source>
        <dbReference type="Pfam" id="PF21478"/>
    </source>
</evidence>
<organism evidence="9 10">
    <name type="scientific">Marispirochaeta aestuarii</name>
    <dbReference type="NCBI Taxonomy" id="1963862"/>
    <lineage>
        <taxon>Bacteria</taxon>
        <taxon>Pseudomonadati</taxon>
        <taxon>Spirochaetota</taxon>
        <taxon>Spirochaetia</taxon>
        <taxon>Spirochaetales</taxon>
        <taxon>Spirochaetaceae</taxon>
        <taxon>Marispirochaeta</taxon>
    </lineage>
</organism>
<proteinExistence type="inferred from homology"/>
<keyword evidence="10" id="KW-1185">Reference proteome</keyword>
<dbReference type="FunFam" id="3.90.1150.10:FF:000014">
    <property type="entry name" value="Probable glycine dehydrogenase (decarboxylating) subunit 2"/>
    <property type="match status" value="1"/>
</dbReference>
<dbReference type="GO" id="GO:0005960">
    <property type="term" value="C:glycine cleavage complex"/>
    <property type="evidence" value="ECO:0007669"/>
    <property type="project" value="TreeGrafter"/>
</dbReference>
<sequence length="484" mass="52578">MNSEYPLLFERSRPGRRAYILPETKIPQKASGELLPPALLREKPAGLPELSEVDVVRHFTGLSRRNFGVDLGFYPLGSCTMKYNPKINEDIAALPGFSALHPLVPESAAQGSLELMHRLLENLAEITGMDTGTLQPFAGAQGEYTGMKLFRAFFKHRGEHARTKVLVPDSSHGTNPASAHIAGFDVVEVPSNRAGRISLEAVKEHLDENLAGIMLTNPNTLGLFETEILEIAAAVHDAGGLLYYDGANLNAITGQCRPGDMGFDVVHLNLHKTFSTPHGGGGPGAGPVLVKKRLKAFLPGPLIVKEGDRYTFRDQGPESMGPVAGFYGNVGIMIRAAAYIRSMGADGLSLAAKLAVLNANYLRVSLSESLEIPYDSLCKHEFVLSARRLKEEYGITATDIAKGLIDRGIHPPTVYFPLIVHEALMVEPTETENRETLDHFVEVIQDLVRTAAEAPDQLKGAPRTTPVGRLDEVLAARKPKVSWT</sequence>
<dbReference type="GO" id="GO:0030170">
    <property type="term" value="F:pyridoxal phosphate binding"/>
    <property type="evidence" value="ECO:0007669"/>
    <property type="project" value="TreeGrafter"/>
</dbReference>
<evidence type="ECO:0000313" key="9">
    <source>
        <dbReference type="EMBL" id="ORC37836.1"/>
    </source>
</evidence>
<accession>A0A1Y1S227</accession>
<dbReference type="GO" id="GO:0019464">
    <property type="term" value="P:glycine decarboxylation via glycine cleavage system"/>
    <property type="evidence" value="ECO:0007669"/>
    <property type="project" value="UniProtKB-UniRule"/>
</dbReference>
<evidence type="ECO:0000313" key="10">
    <source>
        <dbReference type="Proteomes" id="UP000192343"/>
    </source>
</evidence>
<dbReference type="InterPro" id="IPR023012">
    <property type="entry name" value="GcvPB"/>
</dbReference>
<evidence type="ECO:0000256" key="5">
    <source>
        <dbReference type="ARBA" id="ARBA00049026"/>
    </source>
</evidence>
<comment type="catalytic activity">
    <reaction evidence="5 6">
        <text>N(6)-[(R)-lipoyl]-L-lysyl-[glycine-cleavage complex H protein] + glycine + H(+) = N(6)-[(R)-S(8)-aminomethyldihydrolipoyl]-L-lysyl-[glycine-cleavage complex H protein] + CO2</text>
        <dbReference type="Rhea" id="RHEA:24304"/>
        <dbReference type="Rhea" id="RHEA-COMP:10494"/>
        <dbReference type="Rhea" id="RHEA-COMP:10495"/>
        <dbReference type="ChEBI" id="CHEBI:15378"/>
        <dbReference type="ChEBI" id="CHEBI:16526"/>
        <dbReference type="ChEBI" id="CHEBI:57305"/>
        <dbReference type="ChEBI" id="CHEBI:83099"/>
        <dbReference type="ChEBI" id="CHEBI:83143"/>
        <dbReference type="EC" id="1.4.4.2"/>
    </reaction>
</comment>
<dbReference type="Pfam" id="PF02347">
    <property type="entry name" value="GDC-P"/>
    <property type="match status" value="1"/>
</dbReference>
<dbReference type="OrthoDB" id="9801272at2"/>
<dbReference type="Gene3D" id="6.20.440.10">
    <property type="match status" value="1"/>
</dbReference>
<comment type="caution">
    <text evidence="9">The sequence shown here is derived from an EMBL/GenBank/DDBJ whole genome shotgun (WGS) entry which is preliminary data.</text>
</comment>
<evidence type="ECO:0000256" key="4">
    <source>
        <dbReference type="ARBA" id="ARBA00023002"/>
    </source>
</evidence>
<evidence type="ECO:0000259" key="7">
    <source>
        <dbReference type="Pfam" id="PF02347"/>
    </source>
</evidence>
<comment type="function">
    <text evidence="2 6">The glycine cleavage system catalyzes the degradation of glycine. The P protein binds the alpha-amino group of glycine through its pyridoxal phosphate cofactor; CO(2) is released and the remaining methylamine moiety is then transferred to the lipoamide cofactor of the H protein.</text>
</comment>
<keyword evidence="4 6" id="KW-0560">Oxidoreductase</keyword>
<comment type="subunit">
    <text evidence="6">The glycine cleavage system is composed of four proteins: P, T, L and H. In this organism, the P 'protein' is a heterodimer of two subunits.</text>
</comment>
<dbReference type="InterPro" id="IPR015422">
    <property type="entry name" value="PyrdxlP-dep_Trfase_small"/>
</dbReference>
<evidence type="ECO:0000256" key="3">
    <source>
        <dbReference type="ARBA" id="ARBA00022898"/>
    </source>
</evidence>
<keyword evidence="3 6" id="KW-0663">Pyridoxal phosphate</keyword>
<dbReference type="InterPro" id="IPR049316">
    <property type="entry name" value="GDC-P_C"/>
</dbReference>
<dbReference type="HAMAP" id="MF_00713">
    <property type="entry name" value="GcvPB"/>
    <property type="match status" value="1"/>
</dbReference>
<dbReference type="GO" id="GO:0016594">
    <property type="term" value="F:glycine binding"/>
    <property type="evidence" value="ECO:0007669"/>
    <property type="project" value="TreeGrafter"/>
</dbReference>
<dbReference type="STRING" id="1963862.B4O97_02215"/>
<reference evidence="9 10" key="1">
    <citation type="submission" date="2017-03" db="EMBL/GenBank/DDBJ databases">
        <title>Draft Genome sequence of Marispirochaeta sp. strain JC444.</title>
        <authorList>
            <person name="Shivani Y."/>
            <person name="Subhash Y."/>
            <person name="Sasikala C."/>
            <person name="Ramana C."/>
        </authorList>
    </citation>
    <scope>NUCLEOTIDE SEQUENCE [LARGE SCALE GENOMIC DNA]</scope>
    <source>
        <strain evidence="9 10">JC444</strain>
    </source>
</reference>
<dbReference type="NCBIfam" id="NF003346">
    <property type="entry name" value="PRK04366.1"/>
    <property type="match status" value="1"/>
</dbReference>
<gene>
    <name evidence="6" type="primary">gcvPB</name>
    <name evidence="9" type="ORF">B4O97_02215</name>
</gene>
<dbReference type="Proteomes" id="UP000192343">
    <property type="component" value="Unassembled WGS sequence"/>
</dbReference>
<dbReference type="GO" id="GO:0004375">
    <property type="term" value="F:glycine dehydrogenase (decarboxylating) activity"/>
    <property type="evidence" value="ECO:0007669"/>
    <property type="project" value="UniProtKB-EC"/>
</dbReference>
<dbReference type="Gene3D" id="3.90.1150.10">
    <property type="entry name" value="Aspartate Aminotransferase, domain 1"/>
    <property type="match status" value="1"/>
</dbReference>
<protein>
    <recommendedName>
        <fullName evidence="6">Probable glycine dehydrogenase (decarboxylating) subunit 2</fullName>
        <ecNumber evidence="6">1.4.4.2</ecNumber>
    </recommendedName>
    <alternativeName>
        <fullName evidence="6">Glycine cleavage system P-protein subunit 2</fullName>
    </alternativeName>
    <alternativeName>
        <fullName evidence="6">Glycine decarboxylase subunit 2</fullName>
    </alternativeName>
    <alternativeName>
        <fullName evidence="6">Glycine dehydrogenase (aminomethyl-transferring) subunit 2</fullName>
    </alternativeName>
</protein>
<dbReference type="InterPro" id="IPR020581">
    <property type="entry name" value="GDC_P"/>
</dbReference>
<feature type="domain" description="Glycine cleavage system P-protein N-terminal" evidence="7">
    <location>
        <begin position="35"/>
        <end position="306"/>
    </location>
</feature>
<dbReference type="InterPro" id="IPR015421">
    <property type="entry name" value="PyrdxlP-dep_Trfase_major"/>
</dbReference>
<dbReference type="InterPro" id="IPR049315">
    <property type="entry name" value="GDC-P_N"/>
</dbReference>
<dbReference type="PANTHER" id="PTHR11773:SF1">
    <property type="entry name" value="GLYCINE DEHYDROGENASE (DECARBOXYLATING), MITOCHONDRIAL"/>
    <property type="match status" value="1"/>
</dbReference>
<feature type="modified residue" description="N6-(pyridoxal phosphate)lysine" evidence="6">
    <location>
        <position position="272"/>
    </location>
</feature>
<dbReference type="AlphaFoldDB" id="A0A1Y1S227"/>
<evidence type="ECO:0000256" key="2">
    <source>
        <dbReference type="ARBA" id="ARBA00003788"/>
    </source>
</evidence>
<feature type="domain" description="Glycine dehydrogenase C-terminal" evidence="8">
    <location>
        <begin position="351"/>
        <end position="449"/>
    </location>
</feature>
<comment type="cofactor">
    <cofactor evidence="1 6">
        <name>pyridoxal 5'-phosphate</name>
        <dbReference type="ChEBI" id="CHEBI:597326"/>
    </cofactor>
</comment>
<dbReference type="RefSeq" id="WP_083047885.1">
    <property type="nucleotide sequence ID" value="NZ_CAXXQO010000003.1"/>
</dbReference>